<evidence type="ECO:0000256" key="5">
    <source>
        <dbReference type="SAM" id="Phobius"/>
    </source>
</evidence>
<keyword evidence="2 5" id="KW-0812">Transmembrane</keyword>
<dbReference type="AlphaFoldDB" id="A0A1X0NKZ9"/>
<dbReference type="InterPro" id="IPR050307">
    <property type="entry name" value="Sterol_Desaturase_Related"/>
</dbReference>
<dbReference type="VEuPathDB" id="TriTrypDB:TM35_000411600"/>
<keyword evidence="4 5" id="KW-0472">Membrane</keyword>
<dbReference type="InterPro" id="IPR006694">
    <property type="entry name" value="Fatty_acid_hydroxylase"/>
</dbReference>
<feature type="transmembrane region" description="Helical" evidence="5">
    <location>
        <begin position="75"/>
        <end position="95"/>
    </location>
</feature>
<dbReference type="GO" id="GO:0016020">
    <property type="term" value="C:membrane"/>
    <property type="evidence" value="ECO:0007669"/>
    <property type="project" value="UniProtKB-SubCell"/>
</dbReference>
<feature type="transmembrane region" description="Helical" evidence="5">
    <location>
        <begin position="7"/>
        <end position="32"/>
    </location>
</feature>
<dbReference type="GO" id="GO:0008610">
    <property type="term" value="P:lipid biosynthetic process"/>
    <property type="evidence" value="ECO:0007669"/>
    <property type="project" value="InterPro"/>
</dbReference>
<dbReference type="OrthoDB" id="408954at2759"/>
<comment type="caution">
    <text evidence="7">The sequence shown here is derived from an EMBL/GenBank/DDBJ whole genome shotgun (WGS) entry which is preliminary data.</text>
</comment>
<organism evidence="7 8">
    <name type="scientific">Trypanosoma theileri</name>
    <dbReference type="NCBI Taxonomy" id="67003"/>
    <lineage>
        <taxon>Eukaryota</taxon>
        <taxon>Discoba</taxon>
        <taxon>Euglenozoa</taxon>
        <taxon>Kinetoplastea</taxon>
        <taxon>Metakinetoplastina</taxon>
        <taxon>Trypanosomatida</taxon>
        <taxon>Trypanosomatidae</taxon>
        <taxon>Trypanosoma</taxon>
    </lineage>
</organism>
<sequence length="274" mass="31838">MLALYWAVWAVAVYAGLSLYGRLIIPFVASLISRRLPGGPLNNENSEKNKKSLESSNGRTRRRPLLDPLTPIDRFYIAIAKFLTVLFAYHIYIFVMNTPLSRINADFTDIDGICRSLLWLPLHLVALFIIYDFFYTPFHLALHWPPLYPFIHKHHHRQITPFRGIEDSINDHPIEYITGEYLHLLALYLLTRITPPGQVHALTVIIFIFIGGTLAGLNHTRIDVRVPYIFNVRAHDLHHLKFHYNYGQYIMLWDWVFGTFKSEPVSDKEDGIVK</sequence>
<evidence type="ECO:0000256" key="4">
    <source>
        <dbReference type="ARBA" id="ARBA00023136"/>
    </source>
</evidence>
<dbReference type="GeneID" id="39989648"/>
<evidence type="ECO:0000313" key="8">
    <source>
        <dbReference type="Proteomes" id="UP000192257"/>
    </source>
</evidence>
<dbReference type="RefSeq" id="XP_028878856.1">
    <property type="nucleotide sequence ID" value="XM_029029868.1"/>
</dbReference>
<protein>
    <submittedName>
        <fullName evidence="7">C-5 sterol desaturase</fullName>
    </submittedName>
</protein>
<feature type="domain" description="Fatty acid hydroxylase" evidence="6">
    <location>
        <begin position="125"/>
        <end position="259"/>
    </location>
</feature>
<feature type="transmembrane region" description="Helical" evidence="5">
    <location>
        <begin position="116"/>
        <end position="135"/>
    </location>
</feature>
<dbReference type="PANTHER" id="PTHR11863">
    <property type="entry name" value="STEROL DESATURASE"/>
    <property type="match status" value="1"/>
</dbReference>
<evidence type="ECO:0000259" key="6">
    <source>
        <dbReference type="Pfam" id="PF04116"/>
    </source>
</evidence>
<dbReference type="GO" id="GO:0016491">
    <property type="term" value="F:oxidoreductase activity"/>
    <property type="evidence" value="ECO:0007669"/>
    <property type="project" value="InterPro"/>
</dbReference>
<evidence type="ECO:0000256" key="3">
    <source>
        <dbReference type="ARBA" id="ARBA00022989"/>
    </source>
</evidence>
<dbReference type="Pfam" id="PF04116">
    <property type="entry name" value="FA_hydroxylase"/>
    <property type="match status" value="1"/>
</dbReference>
<evidence type="ECO:0000313" key="7">
    <source>
        <dbReference type="EMBL" id="ORC84790.1"/>
    </source>
</evidence>
<dbReference type="STRING" id="67003.A0A1X0NKZ9"/>
<comment type="subcellular location">
    <subcellularLocation>
        <location evidence="1">Membrane</location>
    </subcellularLocation>
</comment>
<gene>
    <name evidence="7" type="ORF">TM35_000411600</name>
</gene>
<proteinExistence type="predicted"/>
<evidence type="ECO:0000256" key="2">
    <source>
        <dbReference type="ARBA" id="ARBA00022692"/>
    </source>
</evidence>
<feature type="transmembrane region" description="Helical" evidence="5">
    <location>
        <begin position="199"/>
        <end position="217"/>
    </location>
</feature>
<dbReference type="Proteomes" id="UP000192257">
    <property type="component" value="Unassembled WGS sequence"/>
</dbReference>
<accession>A0A1X0NKZ9</accession>
<dbReference type="EMBL" id="NBCO01000041">
    <property type="protein sequence ID" value="ORC84790.1"/>
    <property type="molecule type" value="Genomic_DNA"/>
</dbReference>
<keyword evidence="8" id="KW-1185">Reference proteome</keyword>
<reference evidence="7 8" key="1">
    <citation type="submission" date="2017-03" db="EMBL/GenBank/DDBJ databases">
        <title>An alternative strategy for trypanosome survival in the mammalian bloodstream revealed through genome and transcriptome analysis of the ubiquitous bovine parasite Trypanosoma (Megatrypanum) theileri.</title>
        <authorList>
            <person name="Kelly S."/>
            <person name="Ivens A."/>
            <person name="Mott A."/>
            <person name="O'Neill E."/>
            <person name="Emms D."/>
            <person name="Macleod O."/>
            <person name="Voorheis P."/>
            <person name="Matthews J."/>
            <person name="Matthews K."/>
            <person name="Carrington M."/>
        </authorList>
    </citation>
    <scope>NUCLEOTIDE SEQUENCE [LARGE SCALE GENOMIC DNA]</scope>
    <source>
        <strain evidence="7">Edinburgh</strain>
    </source>
</reference>
<keyword evidence="3 5" id="KW-1133">Transmembrane helix</keyword>
<evidence type="ECO:0000256" key="1">
    <source>
        <dbReference type="ARBA" id="ARBA00004370"/>
    </source>
</evidence>
<name>A0A1X0NKZ9_9TRYP</name>
<dbReference type="GO" id="GO:0005506">
    <property type="term" value="F:iron ion binding"/>
    <property type="evidence" value="ECO:0007669"/>
    <property type="project" value="InterPro"/>
</dbReference>